<evidence type="ECO:0000256" key="1">
    <source>
        <dbReference type="SAM" id="MobiDB-lite"/>
    </source>
</evidence>
<organism evidence="2 4">
    <name type="scientific">Paramecium sonneborni</name>
    <dbReference type="NCBI Taxonomy" id="65129"/>
    <lineage>
        <taxon>Eukaryota</taxon>
        <taxon>Sar</taxon>
        <taxon>Alveolata</taxon>
        <taxon>Ciliophora</taxon>
        <taxon>Intramacronucleata</taxon>
        <taxon>Oligohymenophorea</taxon>
        <taxon>Peniculida</taxon>
        <taxon>Parameciidae</taxon>
        <taxon>Paramecium</taxon>
    </lineage>
</organism>
<sequence length="249" mass="28929">MSAERIQRKILTQFNDEQVHNNQDQCTTTQFKQSNNYNVFSQNIAFTEKYCKSKPIITQRSLLSLTPQISQRRGSQTLADLTIINQADILVQNHYEKQFLYIIYWYDSNIDHKYEIPIKTSNIQITIGDLIQLAITQFNEQNEYLESPISSEVNNQYLFQLYIPKKKKGIPNEDFPSFANSTLLSQTNQTEFSLKVSPKQSKYSTSLSNSKYSSTIKKNEKQGPGSKNSSTKKNLFKKLFFFCNQAEDY</sequence>
<feature type="compositionally biased region" description="Low complexity" evidence="1">
    <location>
        <begin position="203"/>
        <end position="215"/>
    </location>
</feature>
<proteinExistence type="predicted"/>
<dbReference type="EMBL" id="CAJJDN010000035">
    <property type="protein sequence ID" value="CAD8076952.1"/>
    <property type="molecule type" value="Genomic_DNA"/>
</dbReference>
<dbReference type="EMBL" id="CAJJDN010000035">
    <property type="protein sequence ID" value="CAD8076954.1"/>
    <property type="molecule type" value="Genomic_DNA"/>
</dbReference>
<reference evidence="2" key="1">
    <citation type="submission" date="2021-01" db="EMBL/GenBank/DDBJ databases">
        <authorList>
            <consortium name="Genoscope - CEA"/>
            <person name="William W."/>
        </authorList>
    </citation>
    <scope>NUCLEOTIDE SEQUENCE</scope>
</reference>
<name>A0A8S1MEB7_9CILI</name>
<protein>
    <submittedName>
        <fullName evidence="2">Uncharacterized protein</fullName>
    </submittedName>
</protein>
<feature type="region of interest" description="Disordered" evidence="1">
    <location>
        <begin position="203"/>
        <end position="231"/>
    </location>
</feature>
<evidence type="ECO:0000313" key="2">
    <source>
        <dbReference type="EMBL" id="CAD8076952.1"/>
    </source>
</evidence>
<accession>A0A8S1MEB7</accession>
<dbReference type="AlphaFoldDB" id="A0A8S1MEB7"/>
<gene>
    <name evidence="2" type="ORF">PSON_ATCC_30995.1.T0350251</name>
    <name evidence="3" type="ORF">PSON_ATCC_30995.1.T0350252</name>
</gene>
<keyword evidence="4" id="KW-1185">Reference proteome</keyword>
<dbReference type="Proteomes" id="UP000692954">
    <property type="component" value="Unassembled WGS sequence"/>
</dbReference>
<comment type="caution">
    <text evidence="2">The sequence shown here is derived from an EMBL/GenBank/DDBJ whole genome shotgun (WGS) entry which is preliminary data.</text>
</comment>
<evidence type="ECO:0000313" key="4">
    <source>
        <dbReference type="Proteomes" id="UP000692954"/>
    </source>
</evidence>
<evidence type="ECO:0000313" key="3">
    <source>
        <dbReference type="EMBL" id="CAD8076954.1"/>
    </source>
</evidence>